<feature type="non-terminal residue" evidence="2">
    <location>
        <position position="72"/>
    </location>
</feature>
<feature type="region of interest" description="Disordered" evidence="1">
    <location>
        <begin position="1"/>
        <end position="30"/>
    </location>
</feature>
<feature type="region of interest" description="Disordered" evidence="1">
    <location>
        <begin position="45"/>
        <end position="72"/>
    </location>
</feature>
<feature type="compositionally biased region" description="Low complexity" evidence="1">
    <location>
        <begin position="1"/>
        <end position="21"/>
    </location>
</feature>
<organism evidence="2 3">
    <name type="scientific">Gigaspora margarita</name>
    <dbReference type="NCBI Taxonomy" id="4874"/>
    <lineage>
        <taxon>Eukaryota</taxon>
        <taxon>Fungi</taxon>
        <taxon>Fungi incertae sedis</taxon>
        <taxon>Mucoromycota</taxon>
        <taxon>Glomeromycotina</taxon>
        <taxon>Glomeromycetes</taxon>
        <taxon>Diversisporales</taxon>
        <taxon>Gigasporaceae</taxon>
        <taxon>Gigaspora</taxon>
    </lineage>
</organism>
<feature type="compositionally biased region" description="Low complexity" evidence="1">
    <location>
        <begin position="45"/>
        <end position="63"/>
    </location>
</feature>
<evidence type="ECO:0000313" key="3">
    <source>
        <dbReference type="Proteomes" id="UP000789901"/>
    </source>
</evidence>
<proteinExistence type="predicted"/>
<sequence length="72" mass="8179">MGPLLQQSKQTTTNQNSISTKPQPSQEPSHIQYTIQPATWNFQPKQHQLALQQQTDDNDTNTNMDPTSNEIN</sequence>
<comment type="caution">
    <text evidence="2">The sequence shown here is derived from an EMBL/GenBank/DDBJ whole genome shotgun (WGS) entry which is preliminary data.</text>
</comment>
<dbReference type="EMBL" id="CAJVQB010088346">
    <property type="protein sequence ID" value="CAG8847588.1"/>
    <property type="molecule type" value="Genomic_DNA"/>
</dbReference>
<gene>
    <name evidence="2" type="ORF">GMARGA_LOCUS38747</name>
</gene>
<protein>
    <submittedName>
        <fullName evidence="2">28535_t:CDS:1</fullName>
    </submittedName>
</protein>
<name>A0ABN7X5X4_GIGMA</name>
<keyword evidence="3" id="KW-1185">Reference proteome</keyword>
<reference evidence="2 3" key="1">
    <citation type="submission" date="2021-06" db="EMBL/GenBank/DDBJ databases">
        <authorList>
            <person name="Kallberg Y."/>
            <person name="Tangrot J."/>
            <person name="Rosling A."/>
        </authorList>
    </citation>
    <scope>NUCLEOTIDE SEQUENCE [LARGE SCALE GENOMIC DNA]</scope>
    <source>
        <strain evidence="2 3">120-4 pot B 10/14</strain>
    </source>
</reference>
<evidence type="ECO:0000256" key="1">
    <source>
        <dbReference type="SAM" id="MobiDB-lite"/>
    </source>
</evidence>
<evidence type="ECO:0000313" key="2">
    <source>
        <dbReference type="EMBL" id="CAG8847588.1"/>
    </source>
</evidence>
<dbReference type="Proteomes" id="UP000789901">
    <property type="component" value="Unassembled WGS sequence"/>
</dbReference>
<accession>A0ABN7X5X4</accession>